<sequence>MIDEALAASDPLLSNFLITRCHHLLSEALRAAIGPETGANFHSWAVWGSRKAGVTIRQEDRDQAARDATFVAGCVGGVVGLIVGGLTGQWTGLSLFVSLLVWITLGALTGGFCGYQLARYTRRAASRRILDGNRLVLDDIGRATACYLQYVRDSEANSDEANFASVLETIDEMSRKSRTENLLGRAFTQYESARVGADLDNRVEATYFGNCLAILHEHIRLQPLISQSLPFLIRKCVTERLMTFSVGEETLSVHEDVPPLDEAIFPPALRELTNPELLEFLTPPDGWDTGRSNLEQTRASDWTVLKERMGYIVNLFRTRQLESDVVAAPYDSQQFASIASGQYPARPW</sequence>
<dbReference type="AlphaFoldDB" id="A0A5C5X324"/>
<dbReference type="EMBL" id="SIHI01000001">
    <property type="protein sequence ID" value="TWT57504.1"/>
    <property type="molecule type" value="Genomic_DNA"/>
</dbReference>
<dbReference type="Proteomes" id="UP000317243">
    <property type="component" value="Unassembled WGS sequence"/>
</dbReference>
<feature type="transmembrane region" description="Helical" evidence="1">
    <location>
        <begin position="68"/>
        <end position="87"/>
    </location>
</feature>
<evidence type="ECO:0000313" key="2">
    <source>
        <dbReference type="EMBL" id="TWT57504.1"/>
    </source>
</evidence>
<protein>
    <submittedName>
        <fullName evidence="2">Uncharacterized protein</fullName>
    </submittedName>
</protein>
<evidence type="ECO:0000313" key="3">
    <source>
        <dbReference type="Proteomes" id="UP000317243"/>
    </source>
</evidence>
<keyword evidence="1" id="KW-0812">Transmembrane</keyword>
<feature type="transmembrane region" description="Helical" evidence="1">
    <location>
        <begin position="93"/>
        <end position="118"/>
    </location>
</feature>
<proteinExistence type="predicted"/>
<reference evidence="2 3" key="1">
    <citation type="submission" date="2019-02" db="EMBL/GenBank/DDBJ databases">
        <title>Deep-cultivation of Planctomycetes and their phenomic and genomic characterization uncovers novel biology.</title>
        <authorList>
            <person name="Wiegand S."/>
            <person name="Jogler M."/>
            <person name="Boedeker C."/>
            <person name="Pinto D."/>
            <person name="Vollmers J."/>
            <person name="Rivas-Marin E."/>
            <person name="Kohn T."/>
            <person name="Peeters S.H."/>
            <person name="Heuer A."/>
            <person name="Rast P."/>
            <person name="Oberbeckmann S."/>
            <person name="Bunk B."/>
            <person name="Jeske O."/>
            <person name="Meyerdierks A."/>
            <person name="Storesund J.E."/>
            <person name="Kallscheuer N."/>
            <person name="Luecker S."/>
            <person name="Lage O.M."/>
            <person name="Pohl T."/>
            <person name="Merkel B.J."/>
            <person name="Hornburger P."/>
            <person name="Mueller R.-W."/>
            <person name="Bruemmer F."/>
            <person name="Labrenz M."/>
            <person name="Spormann A.M."/>
            <person name="Op Den Camp H."/>
            <person name="Overmann J."/>
            <person name="Amann R."/>
            <person name="Jetten M.S.M."/>
            <person name="Mascher T."/>
            <person name="Medema M.H."/>
            <person name="Devos D.P."/>
            <person name="Kaster A.-K."/>
            <person name="Ovreas L."/>
            <person name="Rohde M."/>
            <person name="Galperin M.Y."/>
            <person name="Jogler C."/>
        </authorList>
    </citation>
    <scope>NUCLEOTIDE SEQUENCE [LARGE SCALE GENOMIC DNA]</scope>
    <source>
        <strain evidence="2 3">KOR42</strain>
    </source>
</reference>
<keyword evidence="1" id="KW-0472">Membrane</keyword>
<name>A0A5C5X324_9PLAN</name>
<keyword evidence="3" id="KW-1185">Reference proteome</keyword>
<gene>
    <name evidence="2" type="ORF">KOR42_08650</name>
</gene>
<comment type="caution">
    <text evidence="2">The sequence shown here is derived from an EMBL/GenBank/DDBJ whole genome shotgun (WGS) entry which is preliminary data.</text>
</comment>
<organism evidence="2 3">
    <name type="scientific">Thalassoglobus neptunius</name>
    <dbReference type="NCBI Taxonomy" id="1938619"/>
    <lineage>
        <taxon>Bacteria</taxon>
        <taxon>Pseudomonadati</taxon>
        <taxon>Planctomycetota</taxon>
        <taxon>Planctomycetia</taxon>
        <taxon>Planctomycetales</taxon>
        <taxon>Planctomycetaceae</taxon>
        <taxon>Thalassoglobus</taxon>
    </lineage>
</organism>
<accession>A0A5C5X324</accession>
<keyword evidence="1" id="KW-1133">Transmembrane helix</keyword>
<evidence type="ECO:0000256" key="1">
    <source>
        <dbReference type="SAM" id="Phobius"/>
    </source>
</evidence>